<evidence type="ECO:0000313" key="1">
    <source>
        <dbReference type="EMBL" id="EGC01049.1"/>
    </source>
</evidence>
<protein>
    <submittedName>
        <fullName evidence="1">Uncharacterized protein</fullName>
    </submittedName>
</protein>
<sequence length="84" mass="9821">MNEKHFLITTGEGGDHNIRAFKSYKSAYNAMKRAYKQYEFDTSELGYGTCYITDKDAYVDSPDDGWQRHWIITTLTELDSIKIR</sequence>
<dbReference type="STRING" id="246199.CUS_4498"/>
<dbReference type="Proteomes" id="UP000004259">
    <property type="component" value="Unassembled WGS sequence"/>
</dbReference>
<proteinExistence type="predicted"/>
<organism evidence="1 2">
    <name type="scientific">Ruminococcus albus 8</name>
    <dbReference type="NCBI Taxonomy" id="246199"/>
    <lineage>
        <taxon>Bacteria</taxon>
        <taxon>Bacillati</taxon>
        <taxon>Bacillota</taxon>
        <taxon>Clostridia</taxon>
        <taxon>Eubacteriales</taxon>
        <taxon>Oscillospiraceae</taxon>
        <taxon>Ruminococcus</taxon>
    </lineage>
</organism>
<keyword evidence="2" id="KW-1185">Reference proteome</keyword>
<name>E9SI49_RUMAL</name>
<reference evidence="1 2" key="1">
    <citation type="submission" date="2011-02" db="EMBL/GenBank/DDBJ databases">
        <authorList>
            <person name="Nelson K.E."/>
            <person name="Sutton G."/>
            <person name="Torralba M."/>
            <person name="Durkin S."/>
            <person name="Harkins D."/>
            <person name="Montgomery R."/>
            <person name="Ziemer C."/>
            <person name="Klaassens E."/>
            <person name="Ocuiv P."/>
            <person name="Morrison M."/>
        </authorList>
    </citation>
    <scope>NUCLEOTIDE SEQUENCE [LARGE SCALE GENOMIC DNA]</scope>
    <source>
        <strain evidence="1 2">8</strain>
    </source>
</reference>
<accession>E9SI49</accession>
<dbReference type="RefSeq" id="WP_002853611.1">
    <property type="nucleotide sequence ID" value="NZ_ADKM02000136.1"/>
</dbReference>
<gene>
    <name evidence="1" type="ORF">CUS_4498</name>
</gene>
<evidence type="ECO:0000313" key="2">
    <source>
        <dbReference type="Proteomes" id="UP000004259"/>
    </source>
</evidence>
<dbReference type="EMBL" id="ADKM02000136">
    <property type="protein sequence ID" value="EGC01049.1"/>
    <property type="molecule type" value="Genomic_DNA"/>
</dbReference>
<comment type="caution">
    <text evidence="1">The sequence shown here is derived from an EMBL/GenBank/DDBJ whole genome shotgun (WGS) entry which is preliminary data.</text>
</comment>
<dbReference type="AlphaFoldDB" id="E9SI49"/>